<sequence length="148" mass="16725">MNGAGDSLRSTTARRRTSSGGGPMKRSPALCRPQSFSREPCVYSFKISQAQRHLGAANTEKTDKYHLIFVYAYRHVFHLDAKAFDSLRLLISLGAYRIKILPTGSYPRILDSGNNTYELIENDKVENYSITQSFNKQESWTKALDIPC</sequence>
<evidence type="ECO:0000313" key="2">
    <source>
        <dbReference type="EMBL" id="KAI7747785.1"/>
    </source>
</evidence>
<keyword evidence="3" id="KW-1185">Reference proteome</keyword>
<accession>A0AAD5CWQ2</accession>
<organism evidence="2 3">
    <name type="scientific">Ambrosia artemisiifolia</name>
    <name type="common">Common ragweed</name>
    <dbReference type="NCBI Taxonomy" id="4212"/>
    <lineage>
        <taxon>Eukaryota</taxon>
        <taxon>Viridiplantae</taxon>
        <taxon>Streptophyta</taxon>
        <taxon>Embryophyta</taxon>
        <taxon>Tracheophyta</taxon>
        <taxon>Spermatophyta</taxon>
        <taxon>Magnoliopsida</taxon>
        <taxon>eudicotyledons</taxon>
        <taxon>Gunneridae</taxon>
        <taxon>Pentapetalae</taxon>
        <taxon>asterids</taxon>
        <taxon>campanulids</taxon>
        <taxon>Asterales</taxon>
        <taxon>Asteraceae</taxon>
        <taxon>Asteroideae</taxon>
        <taxon>Heliantheae alliance</taxon>
        <taxon>Heliantheae</taxon>
        <taxon>Ambrosia</taxon>
    </lineage>
</organism>
<evidence type="ECO:0000256" key="1">
    <source>
        <dbReference type="SAM" id="MobiDB-lite"/>
    </source>
</evidence>
<proteinExistence type="predicted"/>
<comment type="caution">
    <text evidence="2">The sequence shown here is derived from an EMBL/GenBank/DDBJ whole genome shotgun (WGS) entry which is preliminary data.</text>
</comment>
<reference evidence="2" key="1">
    <citation type="submission" date="2022-06" db="EMBL/GenBank/DDBJ databases">
        <title>Uncovering the hologenomic basis of an extraordinary plant invasion.</title>
        <authorList>
            <person name="Bieker V.C."/>
            <person name="Martin M.D."/>
            <person name="Gilbert T."/>
            <person name="Hodgins K."/>
            <person name="Battlay P."/>
            <person name="Petersen B."/>
            <person name="Wilson J."/>
        </authorList>
    </citation>
    <scope>NUCLEOTIDE SEQUENCE</scope>
    <source>
        <strain evidence="2">AA19_3_7</strain>
        <tissue evidence="2">Leaf</tissue>
    </source>
</reference>
<protein>
    <submittedName>
        <fullName evidence="2">Uncharacterized protein</fullName>
    </submittedName>
</protein>
<dbReference type="Proteomes" id="UP001206925">
    <property type="component" value="Unassembled WGS sequence"/>
</dbReference>
<evidence type="ECO:0000313" key="3">
    <source>
        <dbReference type="Proteomes" id="UP001206925"/>
    </source>
</evidence>
<dbReference type="EMBL" id="JAMZMK010006688">
    <property type="protein sequence ID" value="KAI7747785.1"/>
    <property type="molecule type" value="Genomic_DNA"/>
</dbReference>
<gene>
    <name evidence="2" type="ORF">M8C21_006156</name>
</gene>
<feature type="region of interest" description="Disordered" evidence="1">
    <location>
        <begin position="1"/>
        <end position="32"/>
    </location>
</feature>
<name>A0AAD5CWQ2_AMBAR</name>
<dbReference type="AlphaFoldDB" id="A0AAD5CWQ2"/>